<dbReference type="Pfam" id="PF00482">
    <property type="entry name" value="T2SSF"/>
    <property type="match status" value="1"/>
</dbReference>
<reference evidence="8 9" key="1">
    <citation type="submission" date="2023-08" db="EMBL/GenBank/DDBJ databases">
        <title>Oxalobacteraceae gen .nov., isolated from river sludge outside the plant.</title>
        <authorList>
            <person name="Zhao S.Y."/>
        </authorList>
    </citation>
    <scope>NUCLEOTIDE SEQUENCE [LARGE SCALE GENOMIC DNA]</scope>
    <source>
        <strain evidence="8 9">R-40</strain>
    </source>
</reference>
<feature type="transmembrane region" description="Helical" evidence="6">
    <location>
        <begin position="128"/>
        <end position="148"/>
    </location>
</feature>
<keyword evidence="2" id="KW-1003">Cell membrane</keyword>
<proteinExistence type="predicted"/>
<evidence type="ECO:0000259" key="7">
    <source>
        <dbReference type="Pfam" id="PF00482"/>
    </source>
</evidence>
<dbReference type="EMBL" id="JAUYVH010000001">
    <property type="protein sequence ID" value="MDQ9168920.1"/>
    <property type="molecule type" value="Genomic_DNA"/>
</dbReference>
<evidence type="ECO:0000313" key="8">
    <source>
        <dbReference type="EMBL" id="MDQ9168920.1"/>
    </source>
</evidence>
<feature type="transmembrane region" description="Helical" evidence="6">
    <location>
        <begin position="274"/>
        <end position="300"/>
    </location>
</feature>
<evidence type="ECO:0000256" key="3">
    <source>
        <dbReference type="ARBA" id="ARBA00022692"/>
    </source>
</evidence>
<feature type="transmembrane region" description="Helical" evidence="6">
    <location>
        <begin position="96"/>
        <end position="116"/>
    </location>
</feature>
<keyword evidence="5 6" id="KW-0472">Membrane</keyword>
<feature type="transmembrane region" description="Helical" evidence="6">
    <location>
        <begin position="6"/>
        <end position="27"/>
    </location>
</feature>
<sequence>MESQQIIFLMVVFGVVFGLALLALSMFSPSRSRKRLAAISEPSSQHTGQPEDGWIERVAKVAKPFAKLSLPEEGWENSPLRTRFMNAGWRNPSSPAVYLAAKTVLAAALPLIMTVFASPKSEAENNTLFFALLLFCAVIGYYLPNGLLSRAIEKRQLEIFESFPDALDLLTVCVEAGLSLDQALHKVADEIHVKSPVLAEELQLVLMEMRAGFSKEKALRNLALRTGVEDIDTLVAMLVQAERFGTSMGASLRVHSDGLRTKRRYRAEEAAAKIALKLLFPLIFFIFPTLLVVLMGPAFIQIYRVLLPTFSGVQ</sequence>
<name>A0ABU1BIU3_9BURK</name>
<gene>
    <name evidence="8" type="ORF">Q8A64_00695</name>
</gene>
<evidence type="ECO:0000256" key="4">
    <source>
        <dbReference type="ARBA" id="ARBA00022989"/>
    </source>
</evidence>
<dbReference type="Proteomes" id="UP001225596">
    <property type="component" value="Unassembled WGS sequence"/>
</dbReference>
<feature type="domain" description="Type II secretion system protein GspF" evidence="7">
    <location>
        <begin position="167"/>
        <end position="295"/>
    </location>
</feature>
<evidence type="ECO:0000313" key="9">
    <source>
        <dbReference type="Proteomes" id="UP001225596"/>
    </source>
</evidence>
<evidence type="ECO:0000256" key="2">
    <source>
        <dbReference type="ARBA" id="ARBA00022475"/>
    </source>
</evidence>
<keyword evidence="9" id="KW-1185">Reference proteome</keyword>
<evidence type="ECO:0000256" key="5">
    <source>
        <dbReference type="ARBA" id="ARBA00023136"/>
    </source>
</evidence>
<organism evidence="8 9">
    <name type="scientific">Keguizhuia sedimenti</name>
    <dbReference type="NCBI Taxonomy" id="3064264"/>
    <lineage>
        <taxon>Bacteria</taxon>
        <taxon>Pseudomonadati</taxon>
        <taxon>Pseudomonadota</taxon>
        <taxon>Betaproteobacteria</taxon>
        <taxon>Burkholderiales</taxon>
        <taxon>Oxalobacteraceae</taxon>
        <taxon>Keguizhuia</taxon>
    </lineage>
</organism>
<protein>
    <submittedName>
        <fullName evidence="8">Type II secretion system F family protein</fullName>
    </submittedName>
</protein>
<keyword evidence="4 6" id="KW-1133">Transmembrane helix</keyword>
<evidence type="ECO:0000256" key="6">
    <source>
        <dbReference type="SAM" id="Phobius"/>
    </source>
</evidence>
<dbReference type="RefSeq" id="WP_338434751.1">
    <property type="nucleotide sequence ID" value="NZ_JAUYVH010000001.1"/>
</dbReference>
<comment type="caution">
    <text evidence="8">The sequence shown here is derived from an EMBL/GenBank/DDBJ whole genome shotgun (WGS) entry which is preliminary data.</text>
</comment>
<dbReference type="PANTHER" id="PTHR35007">
    <property type="entry name" value="INTEGRAL MEMBRANE PROTEIN-RELATED"/>
    <property type="match status" value="1"/>
</dbReference>
<dbReference type="PANTHER" id="PTHR35007:SF2">
    <property type="entry name" value="PILUS ASSEMBLE PROTEIN"/>
    <property type="match status" value="1"/>
</dbReference>
<keyword evidence="3 6" id="KW-0812">Transmembrane</keyword>
<accession>A0ABU1BIU3</accession>
<comment type="subcellular location">
    <subcellularLocation>
        <location evidence="1">Cell membrane</location>
        <topology evidence="1">Multi-pass membrane protein</topology>
    </subcellularLocation>
</comment>
<evidence type="ECO:0000256" key="1">
    <source>
        <dbReference type="ARBA" id="ARBA00004651"/>
    </source>
</evidence>
<dbReference type="InterPro" id="IPR018076">
    <property type="entry name" value="T2SS_GspF_dom"/>
</dbReference>